<evidence type="ECO:0000256" key="3">
    <source>
        <dbReference type="ARBA" id="ARBA00022448"/>
    </source>
</evidence>
<protein>
    <submittedName>
        <fullName evidence="9">Putative spore germination protein YndE</fullName>
    </submittedName>
</protein>
<dbReference type="Gene3D" id="1.20.1740.10">
    <property type="entry name" value="Amino acid/polyamine transporter I"/>
    <property type="match status" value="1"/>
</dbReference>
<evidence type="ECO:0000313" key="9">
    <source>
        <dbReference type="EMBL" id="OLF89910.1"/>
    </source>
</evidence>
<evidence type="ECO:0000256" key="1">
    <source>
        <dbReference type="ARBA" id="ARBA00004141"/>
    </source>
</evidence>
<feature type="transmembrane region" description="Helical" evidence="8">
    <location>
        <begin position="306"/>
        <end position="324"/>
    </location>
</feature>
<feature type="transmembrane region" description="Helical" evidence="8">
    <location>
        <begin position="221"/>
        <end position="244"/>
    </location>
</feature>
<keyword evidence="3" id="KW-0813">Transport</keyword>
<accession>A0A7Z0WVM5</accession>
<comment type="caution">
    <text evidence="9">The sequence shown here is derived from an EMBL/GenBank/DDBJ whole genome shotgun (WGS) entry which is preliminary data.</text>
</comment>
<dbReference type="PANTHER" id="PTHR34975:SF2">
    <property type="entry name" value="SPORE GERMINATION PROTEIN A2"/>
    <property type="match status" value="1"/>
</dbReference>
<feature type="transmembrane region" description="Helical" evidence="8">
    <location>
        <begin position="123"/>
        <end position="143"/>
    </location>
</feature>
<evidence type="ECO:0000256" key="6">
    <source>
        <dbReference type="ARBA" id="ARBA00022989"/>
    </source>
</evidence>
<keyword evidence="5 8" id="KW-0812">Transmembrane</keyword>
<dbReference type="PIRSF" id="PIRSF006060">
    <property type="entry name" value="AA_transporter"/>
    <property type="match status" value="1"/>
</dbReference>
<keyword evidence="4" id="KW-0309">Germination</keyword>
<evidence type="ECO:0000256" key="8">
    <source>
        <dbReference type="SAM" id="Phobius"/>
    </source>
</evidence>
<gene>
    <name evidence="9" type="ORF">B4121_3185</name>
</gene>
<feature type="transmembrane region" description="Helical" evidence="8">
    <location>
        <begin position="150"/>
        <end position="170"/>
    </location>
</feature>
<dbReference type="RefSeq" id="WP_039072775.1">
    <property type="nucleotide sequence ID" value="NZ_AP023088.1"/>
</dbReference>
<evidence type="ECO:0000256" key="4">
    <source>
        <dbReference type="ARBA" id="ARBA00022544"/>
    </source>
</evidence>
<comment type="similarity">
    <text evidence="2">Belongs to the amino acid-polyamine-organocation (APC) superfamily. Spore germination protein (SGP) (TC 2.A.3.9) family.</text>
</comment>
<feature type="transmembrane region" description="Helical" evidence="8">
    <location>
        <begin position="84"/>
        <end position="103"/>
    </location>
</feature>
<feature type="transmembrane region" description="Helical" evidence="8">
    <location>
        <begin position="43"/>
        <end position="64"/>
    </location>
</feature>
<dbReference type="AlphaFoldDB" id="A0A7Z0WVM5"/>
<proteinExistence type="inferred from homology"/>
<dbReference type="NCBIfam" id="TIGR00912">
    <property type="entry name" value="2A0309"/>
    <property type="match status" value="1"/>
</dbReference>
<dbReference type="Proteomes" id="UP000185604">
    <property type="component" value="Unassembled WGS sequence"/>
</dbReference>
<feature type="transmembrane region" description="Helical" evidence="8">
    <location>
        <begin position="336"/>
        <end position="355"/>
    </location>
</feature>
<keyword evidence="7 8" id="KW-0472">Membrane</keyword>
<evidence type="ECO:0000256" key="5">
    <source>
        <dbReference type="ARBA" id="ARBA00022692"/>
    </source>
</evidence>
<dbReference type="PANTHER" id="PTHR34975">
    <property type="entry name" value="SPORE GERMINATION PROTEIN A2"/>
    <property type="match status" value="1"/>
</dbReference>
<evidence type="ECO:0000256" key="2">
    <source>
        <dbReference type="ARBA" id="ARBA00007998"/>
    </source>
</evidence>
<dbReference type="InterPro" id="IPR004761">
    <property type="entry name" value="Spore_GerAB"/>
</dbReference>
<reference evidence="9 10" key="1">
    <citation type="journal article" date="2016" name="Front. Microbiol.">
        <title>High-Level Heat Resistance of Spores of Bacillus amyloliquefaciens and Bacillus licheniformis Results from the Presence of a spoVA Operon in a Tn1546 Transposon.</title>
        <authorList>
            <person name="Berendsen E.M."/>
            <person name="Koning R.A."/>
            <person name="Boekhorst J."/>
            <person name="de Jong A."/>
            <person name="Kuipers O.P."/>
            <person name="Wells-Bennik M.H."/>
        </authorList>
    </citation>
    <scope>NUCLEOTIDE SEQUENCE [LARGE SCALE GENOMIC DNA]</scope>
    <source>
        <strain evidence="9 10">B4121</strain>
    </source>
</reference>
<sequence>MMVRHEERITTSQTAVIITNFLLGTGILTLPRTSVDEVGTPDVWITLILGGLVALLAAVIMVKLSHQYPDKTFYEYSQDIIGKWIGSLISLFFVSYLLAHSGFQVRSMLEIIRFFLLEGTPRWAIVMIFLWVGLYLIVGGLSSIARLFQIVLPITFILFLLVVFMGIGIFDVDNLRPVLGKGIGPVLKGIKVTALSFSGIEIILILMPFMYQPRKAIHTVVIGIAIPLLFYMITVVMVIGALSIDGVVSRTWPTIDLMRSFEIPGLIFERFESLLLVIWIMQLFSTFVISFYGAALGLAQLFKTNIRPMLFALLPVIYLMAMIPKNINNMFAFGDFIGNSGVYLGGMTPLVLLVISKIKRRKQGTDRG</sequence>
<dbReference type="EMBL" id="LKPO01000021">
    <property type="protein sequence ID" value="OLF89910.1"/>
    <property type="molecule type" value="Genomic_DNA"/>
</dbReference>
<comment type="subcellular location">
    <subcellularLocation>
        <location evidence="1">Membrane</location>
        <topology evidence="1">Multi-pass membrane protein</topology>
    </subcellularLocation>
</comment>
<evidence type="ECO:0000256" key="7">
    <source>
        <dbReference type="ARBA" id="ARBA00023136"/>
    </source>
</evidence>
<feature type="transmembrane region" description="Helical" evidence="8">
    <location>
        <begin position="190"/>
        <end position="209"/>
    </location>
</feature>
<feature type="transmembrane region" description="Helical" evidence="8">
    <location>
        <begin position="12"/>
        <end position="31"/>
    </location>
</feature>
<name>A0A7Z0WVM5_9BACI</name>
<feature type="transmembrane region" description="Helical" evidence="8">
    <location>
        <begin position="274"/>
        <end position="299"/>
    </location>
</feature>
<dbReference type="GO" id="GO:0016020">
    <property type="term" value="C:membrane"/>
    <property type="evidence" value="ECO:0007669"/>
    <property type="project" value="UniProtKB-SubCell"/>
</dbReference>
<keyword evidence="6 8" id="KW-1133">Transmembrane helix</keyword>
<evidence type="ECO:0000313" key="10">
    <source>
        <dbReference type="Proteomes" id="UP000185604"/>
    </source>
</evidence>
<organism evidence="9 10">
    <name type="scientific">Bacillus paralicheniformis</name>
    <dbReference type="NCBI Taxonomy" id="1648923"/>
    <lineage>
        <taxon>Bacteria</taxon>
        <taxon>Bacillati</taxon>
        <taxon>Bacillota</taxon>
        <taxon>Bacilli</taxon>
        <taxon>Bacillales</taxon>
        <taxon>Bacillaceae</taxon>
        <taxon>Bacillus</taxon>
    </lineage>
</organism>
<dbReference type="Pfam" id="PF03845">
    <property type="entry name" value="Spore_permease"/>
    <property type="match status" value="1"/>
</dbReference>
<dbReference type="GO" id="GO:0009847">
    <property type="term" value="P:spore germination"/>
    <property type="evidence" value="ECO:0007669"/>
    <property type="project" value="InterPro"/>
</dbReference>